<reference evidence="4" key="1">
    <citation type="submission" date="2023-06" db="EMBL/GenBank/DDBJ databases">
        <title>Genomic of Parafulvivirga corallium.</title>
        <authorList>
            <person name="Wang G."/>
        </authorList>
    </citation>
    <scope>NUCLEOTIDE SEQUENCE</scope>
    <source>
        <strain evidence="4">BMA10</strain>
    </source>
</reference>
<keyword evidence="5" id="KW-1185">Reference proteome</keyword>
<dbReference type="SUPFAM" id="SSF56801">
    <property type="entry name" value="Acetyl-CoA synthetase-like"/>
    <property type="match status" value="1"/>
</dbReference>
<sequence length="1005" mass="111619">MSTKQQDLKNLRPPLSLPTRTQDRFNERATEVREGHIFSREAFNNLSPSDQNLFEKFGQGPITSLPYYCIHHAFEERAMIDPDAVAAEHLGASITYGELNREANKLAVLLKKNGVSRGDNVALFLERSIPMLVGIMATLKVGAAYVPQHVGVAPEKQLNHIIKAASTTVILTLSHLRHMVPVPEGHICIEIDKIIEESVDSPVIFESDPNVSREDRCFILFTSGTTGLPNGVQVTHGNVCNILLSEPGNLGMRPGLKVSQILSIAFDMAAWEILGCLAHGATLVIRGKDISEAAEQADVIIATPSILNKVNADKCKNVKSVAVAGEPCPVSLANKWASICTFYNSCGPTETTIVNTMQPCEPNARHITIGKPTPNNTVYILDENKKPCAIGEVGQMWAGGDCVSMGYLDNDHLNEERYALDPFLNNGSKMFRTGDLGRWTETGELEHHGRVDDQVKFKGFRVELDSISAVLETTPTCKRAVTLKLDDSNLVSFVRPLSVDINVAKEKVASSLPYYCVPSYVIGMDSFPITSRGKIDKRLLIEIAREKQKQEENDVQLEDPTIPDLDKVALPDQQSFSKRIWKHPSLMPYHRLFSLVVLVNLALLFFGIGNGNWWTSDGIALGEISNIVLANFFVAIIIRQQHVINLLFRLATSVPINWPLAIRRRLGKVYHFGGIHSGGTTSGTIWFAIFVASITYHYVNDLPGVSYSLMVVTYSLLALLFFIVVMALPKIRARYHNNFEMAHRFGGWTALILFWTQMVLFITAQHPEANLSDVLFSSISFWMLVVLTMSILLPWLRLRRVPVEIIRPSSHVALVRFNHGETPFAGSSTAISRNPLMEWHSFANVPEPGRDGFRLTISRAGDWTGAFIDDKPSHVWIKGITTAGVGNVDQLFKRVIWVATGSGIGPCLPHLLSKEVPSLLVWATRNPRKTYGDALVDEILEAQPNAIIWDTDAYGKPDMVKLAYKAYEEFNAEAVICISNKKLTWKVVYGMESRNIPAYGAIWDS</sequence>
<feature type="region of interest" description="Disordered" evidence="1">
    <location>
        <begin position="1"/>
        <end position="22"/>
    </location>
</feature>
<feature type="transmembrane region" description="Helical" evidence="2">
    <location>
        <begin position="741"/>
        <end position="762"/>
    </location>
</feature>
<dbReference type="InterPro" id="IPR045851">
    <property type="entry name" value="AMP-bd_C_sf"/>
</dbReference>
<dbReference type="InterPro" id="IPR052979">
    <property type="entry name" value="Adenylate-forming_domain"/>
</dbReference>
<dbReference type="Gene3D" id="3.30.300.30">
    <property type="match status" value="1"/>
</dbReference>
<dbReference type="InterPro" id="IPR042099">
    <property type="entry name" value="ANL_N_sf"/>
</dbReference>
<feature type="transmembrane region" description="Helical" evidence="2">
    <location>
        <begin position="589"/>
        <end position="608"/>
    </location>
</feature>
<accession>A0ABT8KPE0</accession>
<evidence type="ECO:0000256" key="2">
    <source>
        <dbReference type="SAM" id="Phobius"/>
    </source>
</evidence>
<keyword evidence="2" id="KW-1133">Transmembrane helix</keyword>
<feature type="transmembrane region" description="Helical" evidence="2">
    <location>
        <begin position="774"/>
        <end position="796"/>
    </location>
</feature>
<dbReference type="InterPro" id="IPR010071">
    <property type="entry name" value="AA_adenyl_dom"/>
</dbReference>
<proteinExistence type="predicted"/>
<dbReference type="Gene3D" id="3.40.50.12780">
    <property type="entry name" value="N-terminal domain of ligase-like"/>
    <property type="match status" value="1"/>
</dbReference>
<feature type="domain" description="AMP-dependent synthetase/ligase" evidence="3">
    <location>
        <begin position="74"/>
        <end position="408"/>
    </location>
</feature>
<comment type="caution">
    <text evidence="4">The sequence shown here is derived from an EMBL/GenBank/DDBJ whole genome shotgun (WGS) entry which is preliminary data.</text>
</comment>
<dbReference type="RefSeq" id="WP_346752605.1">
    <property type="nucleotide sequence ID" value="NZ_JAUJEA010000005.1"/>
</dbReference>
<feature type="transmembrane region" description="Helical" evidence="2">
    <location>
        <begin position="705"/>
        <end position="729"/>
    </location>
</feature>
<feature type="transmembrane region" description="Helical" evidence="2">
    <location>
        <begin position="669"/>
        <end position="699"/>
    </location>
</feature>
<dbReference type="Pfam" id="PF00501">
    <property type="entry name" value="AMP-binding"/>
    <property type="match status" value="1"/>
</dbReference>
<evidence type="ECO:0000256" key="1">
    <source>
        <dbReference type="SAM" id="MobiDB-lite"/>
    </source>
</evidence>
<evidence type="ECO:0000313" key="4">
    <source>
        <dbReference type="EMBL" id="MDN5202580.1"/>
    </source>
</evidence>
<keyword evidence="2" id="KW-0472">Membrane</keyword>
<feature type="compositionally biased region" description="Basic and acidic residues" evidence="1">
    <location>
        <begin position="1"/>
        <end position="10"/>
    </location>
</feature>
<protein>
    <submittedName>
        <fullName evidence="4">Amino acid adenylation domain-containing protein</fullName>
    </submittedName>
</protein>
<name>A0ABT8KPE0_9BACT</name>
<dbReference type="InterPro" id="IPR000873">
    <property type="entry name" value="AMP-dep_synth/lig_dom"/>
</dbReference>
<dbReference type="Proteomes" id="UP001172082">
    <property type="component" value="Unassembled WGS sequence"/>
</dbReference>
<dbReference type="EMBL" id="JAUJEA010000005">
    <property type="protein sequence ID" value="MDN5202580.1"/>
    <property type="molecule type" value="Genomic_DNA"/>
</dbReference>
<dbReference type="PANTHER" id="PTHR33927:SF5">
    <property type="entry name" value="ENZYME, PUTATIVE (AFU_ORTHOLOGUE AFUA_8G01222)-RELATED"/>
    <property type="match status" value="1"/>
</dbReference>
<dbReference type="PANTHER" id="PTHR33927">
    <property type="entry name" value="TRANSMEMBRANE PROTEIN"/>
    <property type="match status" value="1"/>
</dbReference>
<evidence type="ECO:0000259" key="3">
    <source>
        <dbReference type="Pfam" id="PF00501"/>
    </source>
</evidence>
<organism evidence="4 5">
    <name type="scientific">Splendidivirga corallicola</name>
    <dbReference type="NCBI Taxonomy" id="3051826"/>
    <lineage>
        <taxon>Bacteria</taxon>
        <taxon>Pseudomonadati</taxon>
        <taxon>Bacteroidota</taxon>
        <taxon>Cytophagia</taxon>
        <taxon>Cytophagales</taxon>
        <taxon>Splendidivirgaceae</taxon>
        <taxon>Splendidivirga</taxon>
    </lineage>
</organism>
<evidence type="ECO:0000313" key="5">
    <source>
        <dbReference type="Proteomes" id="UP001172082"/>
    </source>
</evidence>
<keyword evidence="2" id="KW-0812">Transmembrane</keyword>
<gene>
    <name evidence="4" type="ORF">QQ008_14425</name>
</gene>
<dbReference type="NCBIfam" id="TIGR01733">
    <property type="entry name" value="AA-adenyl-dom"/>
    <property type="match status" value="1"/>
</dbReference>